<feature type="region of interest" description="Disordered" evidence="1">
    <location>
        <begin position="1"/>
        <end position="52"/>
    </location>
</feature>
<protein>
    <submittedName>
        <fullName evidence="2">Uncharacterized protein</fullName>
    </submittedName>
</protein>
<proteinExistence type="predicted"/>
<evidence type="ECO:0000313" key="3">
    <source>
        <dbReference type="Proteomes" id="UP000031737"/>
    </source>
</evidence>
<dbReference type="AlphaFoldDB" id="A0A061J365"/>
<dbReference type="Proteomes" id="UP000031737">
    <property type="component" value="Unassembled WGS sequence"/>
</dbReference>
<evidence type="ECO:0000256" key="1">
    <source>
        <dbReference type="SAM" id="MobiDB-lite"/>
    </source>
</evidence>
<comment type="caution">
    <text evidence="2">The sequence shown here is derived from an EMBL/GenBank/DDBJ whole genome shotgun (WGS) entry which is preliminary data.</text>
</comment>
<gene>
    <name evidence="2" type="ORF">TRSC58_02397</name>
</gene>
<reference evidence="2 3" key="1">
    <citation type="submission" date="2013-07" db="EMBL/GenBank/DDBJ databases">
        <authorList>
            <person name="Stoco P.H."/>
            <person name="Wagner G."/>
            <person name="Gerber A."/>
            <person name="Zaha A."/>
            <person name="Thompson C."/>
            <person name="Bartholomeu D.C."/>
            <person name="Luckemeyer D.D."/>
            <person name="Bahia D."/>
            <person name="Loreto E."/>
            <person name="Prestes E.B."/>
            <person name="Lima F.M."/>
            <person name="Rodrigues-Luiz G."/>
            <person name="Vallejo G.A."/>
            <person name="Filho J.F."/>
            <person name="Monteiro K.M."/>
            <person name="Tyler K.M."/>
            <person name="de Almeida L.G."/>
            <person name="Ortiz M.F."/>
            <person name="Siervo M.A."/>
            <person name="de Moraes M.H."/>
            <person name="Cunha O.L."/>
            <person name="Mendonca-Neto R."/>
            <person name="Silva R."/>
            <person name="Teixeira S.M."/>
            <person name="Murta S.M."/>
            <person name="Sincero T.C."/>
            <person name="Mendes T.A."/>
            <person name="Urmenyi T.P."/>
            <person name="Silva V.G."/>
            <person name="da Rocha W.D."/>
            <person name="Andersson B."/>
            <person name="Romanha A.J."/>
            <person name="Steindel M."/>
            <person name="de Vasconcelos A.T."/>
            <person name="Grisard E.C."/>
        </authorList>
    </citation>
    <scope>NUCLEOTIDE SEQUENCE [LARGE SCALE GENOMIC DNA]</scope>
    <source>
        <strain evidence="2 3">SC58</strain>
    </source>
</reference>
<sequence length="285" mass="33087">MPSRREDAAGREQQQREEQLTAHRRRQNLAVAAPLPPAQDGPAGAVGTTEQRPEQLRRLPVTHALQWDFNYMSLREQFHNRERLVVATRPPILASPVLDRSEWLHPLLAPCFCLRGNDLPASLPEYAEMVTLSRRKRSPTSFPEPKLTSAFGHFIWRFFCLRCGVAEQTYLLFREEEKRGREPYRVCCEDFFGREGRMPRTFYYICLCDLFTCGCPCGYFYHGLGTAAFGWRLRYLVRCRYRLQGSSAGDFFTMLCCPLFAVDQQGLEMKMHGNLEIRDFRVVMV</sequence>
<dbReference type="VEuPathDB" id="TriTrypDB:TRSC58_02397"/>
<dbReference type="EMBL" id="AUPL01002397">
    <property type="protein sequence ID" value="ESL09878.1"/>
    <property type="molecule type" value="Genomic_DNA"/>
</dbReference>
<name>A0A061J365_TRYRA</name>
<evidence type="ECO:0000313" key="2">
    <source>
        <dbReference type="EMBL" id="ESL09878.1"/>
    </source>
</evidence>
<keyword evidence="3" id="KW-1185">Reference proteome</keyword>
<organism evidence="2 3">
    <name type="scientific">Trypanosoma rangeli SC58</name>
    <dbReference type="NCBI Taxonomy" id="429131"/>
    <lineage>
        <taxon>Eukaryota</taxon>
        <taxon>Discoba</taxon>
        <taxon>Euglenozoa</taxon>
        <taxon>Kinetoplastea</taxon>
        <taxon>Metakinetoplastina</taxon>
        <taxon>Trypanosomatida</taxon>
        <taxon>Trypanosomatidae</taxon>
        <taxon>Trypanosoma</taxon>
        <taxon>Herpetosoma</taxon>
    </lineage>
</organism>
<feature type="compositionally biased region" description="Basic and acidic residues" evidence="1">
    <location>
        <begin position="1"/>
        <end position="21"/>
    </location>
</feature>
<accession>A0A061J365</accession>
<dbReference type="OrthoDB" id="248767at2759"/>